<evidence type="ECO:0000313" key="9">
    <source>
        <dbReference type="EMBL" id="OAF71406.1"/>
    </source>
</evidence>
<evidence type="ECO:0000256" key="7">
    <source>
        <dbReference type="RuleBase" id="RU367090"/>
    </source>
</evidence>
<keyword evidence="10" id="KW-1185">Reference proteome</keyword>
<keyword evidence="4 7" id="KW-0862">Zinc</keyword>
<evidence type="ECO:0000256" key="5">
    <source>
        <dbReference type="ARBA" id="ARBA00032366"/>
    </source>
</evidence>
<dbReference type="PANTHER" id="PTHR12389">
    <property type="entry name" value="ZINC FINGER PROTEIN 294"/>
    <property type="match status" value="1"/>
</dbReference>
<keyword evidence="7" id="KW-0808">Transferase</keyword>
<dbReference type="GO" id="GO:0008270">
    <property type="term" value="F:zinc ion binding"/>
    <property type="evidence" value="ECO:0007669"/>
    <property type="project" value="UniProtKB-KW"/>
</dbReference>
<evidence type="ECO:0000256" key="4">
    <source>
        <dbReference type="ARBA" id="ARBA00022833"/>
    </source>
</evidence>
<protein>
    <recommendedName>
        <fullName evidence="2 7">E3 ubiquitin-protein ligase listerin</fullName>
        <ecNumber evidence="7">2.3.2.27</ecNumber>
    </recommendedName>
    <alternativeName>
        <fullName evidence="5 7">RING-type E3 ubiquitin transferase listerin</fullName>
    </alternativeName>
</protein>
<dbReference type="InterPro" id="IPR039795">
    <property type="entry name" value="LTN1/Rkr1"/>
</dbReference>
<dbReference type="EC" id="2.3.2.27" evidence="7"/>
<evidence type="ECO:0000256" key="3">
    <source>
        <dbReference type="ARBA" id="ARBA00022771"/>
    </source>
</evidence>
<dbReference type="UniPathway" id="UPA00143"/>
<dbReference type="Pfam" id="PF22958">
    <property type="entry name" value="Ltn1_1st"/>
    <property type="match status" value="1"/>
</dbReference>
<dbReference type="InterPro" id="IPR001841">
    <property type="entry name" value="Znf_RING"/>
</dbReference>
<dbReference type="SMART" id="SM01197">
    <property type="entry name" value="FANCL_C"/>
    <property type="match status" value="1"/>
</dbReference>
<evidence type="ECO:0000259" key="8">
    <source>
        <dbReference type="PROSITE" id="PS50089"/>
    </source>
</evidence>
<comment type="similarity">
    <text evidence="1 7">Belongs to the LTN1 family.</text>
</comment>
<evidence type="ECO:0000256" key="6">
    <source>
        <dbReference type="PROSITE-ProRule" id="PRU00175"/>
    </source>
</evidence>
<name>A0A177BAX9_9BILA</name>
<organism evidence="9 10">
    <name type="scientific">Intoshia linei</name>
    <dbReference type="NCBI Taxonomy" id="1819745"/>
    <lineage>
        <taxon>Eukaryota</taxon>
        <taxon>Metazoa</taxon>
        <taxon>Spiralia</taxon>
        <taxon>Lophotrochozoa</taxon>
        <taxon>Mesozoa</taxon>
        <taxon>Orthonectida</taxon>
        <taxon>Rhopaluridae</taxon>
        <taxon>Intoshia</taxon>
    </lineage>
</organism>
<dbReference type="PANTHER" id="PTHR12389:SF0">
    <property type="entry name" value="E3 UBIQUITIN-PROTEIN LIGASE LISTERIN"/>
    <property type="match status" value="1"/>
</dbReference>
<dbReference type="GO" id="GO:1990112">
    <property type="term" value="C:RQC complex"/>
    <property type="evidence" value="ECO:0007669"/>
    <property type="project" value="UniProtKB-UniRule"/>
</dbReference>
<dbReference type="GO" id="GO:1990116">
    <property type="term" value="P:ribosome-associated ubiquitin-dependent protein catabolic process"/>
    <property type="evidence" value="ECO:0007669"/>
    <property type="project" value="UniProtKB-UniRule"/>
</dbReference>
<evidence type="ECO:0000256" key="1">
    <source>
        <dbReference type="ARBA" id="ARBA00007997"/>
    </source>
</evidence>
<dbReference type="GO" id="GO:0016567">
    <property type="term" value="P:protein ubiquitination"/>
    <property type="evidence" value="ECO:0007669"/>
    <property type="project" value="UniProtKB-UniPathway"/>
</dbReference>
<dbReference type="InterPro" id="IPR054476">
    <property type="entry name" value="Ltn1_N"/>
</dbReference>
<keyword evidence="3 6" id="KW-0863">Zinc-finger</keyword>
<proteinExistence type="inferred from homology"/>
<comment type="catalytic activity">
    <reaction evidence="7">
        <text>S-ubiquitinyl-[E2 ubiquitin-conjugating enzyme]-L-cysteine + [acceptor protein]-L-lysine = [E2 ubiquitin-conjugating enzyme]-L-cysteine + N(6)-ubiquitinyl-[acceptor protein]-L-lysine.</text>
        <dbReference type="EC" id="2.3.2.27"/>
    </reaction>
</comment>
<feature type="domain" description="RING-type" evidence="8">
    <location>
        <begin position="1679"/>
        <end position="1729"/>
    </location>
</feature>
<sequence length="1735" mass="205862">MQNNSNLPPDIQGIIKQIETKSHVTKQKALEKLELNLKCIIKDESHIIKFLHTWSNLFRKYLFCDNAATILALLQVHKHLCLYIGKDIVKILKYIIGYWFISFQSSNKTVSTLSLNIFVDTFKTTENRKNLFIKYYKDILKDIEIICNIQNLEKCRLKCDRDEIISFSFVSFLVLFEKCQLYFKQTCDFDIFVSTFRKIDANKIVNVKIVQKFPLSITNLVYIVKEFYNIHGHFLENAYNHENFVKSVSVIFLNSTNINLLSFFFKFIISIEKQGKDSILISDFKTFIGKVIRVNEPKLFNLFAKEVSECAKKDIEIIELVYNMSLEILFGSDQIKFITRNIQLKLFLYIIVNLSNAIFSLDGNSNDSKCIEMLNTLMWTFVQILIDNYNELKFIEAILQVQYSGNVIYLIISHIYMRIMTSYTYTFNDNSKDDKDLRYDYLREMKCMITRYAIDSKYILDKGNFDALCPSSKKAFTNQLTEIYIQLKTENQLECSKIEHVQYEKINYQCASLSHALTSVEIYTCMKILKDLQKPIYQFLNKMDDEFDNTICLNKLISNLNILYMNLCVSKIRNYLSVYQTFLKDPLNFYLFKFLLDQKHIVWFFRNMFEENLDIDHYLFTRLLFPFFVNVYMDDASRFYTAFDSRCSVFASMFVIKFSTDEKNDKISKPVIFEKIKNIFENQNFQYLFNNFIQFNNHLNIDTFKIYAIPIYTCLYYYSVNLPKFVELFVTIPFTECSHFIHVFSSILIYQISKFANLDKNSIYVLILDYISDVYICIQKISNLCNESFKVYKNVLRDVIFYTFTHYVFKDIACFDGKKKKCNQVYPILFAISTLSELFLNTNHILHDEMDLKFLSIFASKNFLIFLKYVFSHSTSRFSVKTDNETKSFLKKNIYVIVMRVYLIFEVVCLKMKRFSQVESLKNFFVDNLSVKGIYFECDYDFLFYCVVLSRLYVILDQKKFKLYEYFDDPKVNLLYQLYTQNLIYYCIINKLDQWLFYTDKPYVYCDLVNHESNHVNVPQGLSKFCTILLVTKLYIMKSFGNTYHLPEINKYLSKCHVLYKSLLFVLFNCSRKCGVCQKLFKYHENMYIILHEHVFGSENVFYAILASDLNCEMIELEFLQLQEKMAFDVLNYPCNELRNVKFSVDDFTACINLIKTEIRKNEDISFYKSRIFLKLLENETEILKLDSSGKKSQKSLFFSNFIDGTLIQSQTHESNIDLDREMELKHTCCKIYRDNFSKILKQLTNDSNAQFQPVANLILHFNLDYFDESIKDVKVEIYNFLYIVREALLNWPNNDNFVWIYSYFLLNLNFNSNLIEKKIIVDIIYIFILRERQSNVGFKLDFINVVKFLKGVDDGILLHALNSYSDLFISHFDCFNFTSTCNSSIICLYMPYLQAKCCTLLFNDFQKLVLLKDYDFKNQTIETYSSLYQLQKNFSKIKLKFLVGNCENKKQEFLMYIFIWDILISVINNLQEMYLIHGNLYFNCLKTCVEQCASLFNSNQIVYICVDAILKNDKLKSTHVFFVYQLFRNLIKTNPRYISMALDNVSPFCCQHFYKIYTKFKIGSFIFQSHIDKLREYICRNKSFSMNIKNKVVNTKNFILKYTISDVIITLHLSIDNLYPISNVKTTFSTNFNPSDNKIRQWVFKIEKHLKYSHTNLSMVASFLKDLFAKEFKDSSECLICFSYFDQSRRKYPDMKCPQCLKLYHQDCLKSWITQRQKNLSDSTCPHCLAKITI</sequence>
<dbReference type="SUPFAM" id="SSF57850">
    <property type="entry name" value="RING/U-box"/>
    <property type="match status" value="1"/>
</dbReference>
<reference evidence="9 10" key="1">
    <citation type="submission" date="2016-04" db="EMBL/GenBank/DDBJ databases">
        <title>The genome of Intoshia linei affirms orthonectids as highly simplified spiralians.</title>
        <authorList>
            <person name="Mikhailov K.V."/>
            <person name="Slusarev G.S."/>
            <person name="Nikitin M.A."/>
            <person name="Logacheva M.D."/>
            <person name="Penin A."/>
            <person name="Aleoshin V."/>
            <person name="Panchin Y.V."/>
        </authorList>
    </citation>
    <scope>NUCLEOTIDE SEQUENCE [LARGE SCALE GENOMIC DNA]</scope>
    <source>
        <strain evidence="9">Intl2013</strain>
        <tissue evidence="9">Whole animal</tissue>
    </source>
</reference>
<comment type="pathway">
    <text evidence="7">Protein modification; protein ubiquitination.</text>
</comment>
<evidence type="ECO:0000256" key="2">
    <source>
        <dbReference type="ARBA" id="ARBA00017157"/>
    </source>
</evidence>
<dbReference type="PROSITE" id="PS50089">
    <property type="entry name" value="ZF_RING_2"/>
    <property type="match status" value="1"/>
</dbReference>
<gene>
    <name evidence="9" type="ORF">A3Q56_00834</name>
</gene>
<dbReference type="Gene3D" id="3.30.40.10">
    <property type="entry name" value="Zinc/RING finger domain, C3HC4 (zinc finger)"/>
    <property type="match status" value="1"/>
</dbReference>
<dbReference type="OrthoDB" id="6108at2759"/>
<evidence type="ECO:0000313" key="10">
    <source>
        <dbReference type="Proteomes" id="UP000078046"/>
    </source>
</evidence>
<dbReference type="GO" id="GO:0043023">
    <property type="term" value="F:ribosomal large subunit binding"/>
    <property type="evidence" value="ECO:0007669"/>
    <property type="project" value="TreeGrafter"/>
</dbReference>
<keyword evidence="7" id="KW-0833">Ubl conjugation pathway</keyword>
<comment type="subunit">
    <text evidence="7">Component of the ribosome quality control complex (RQC).</text>
</comment>
<dbReference type="GO" id="GO:0072344">
    <property type="term" value="P:rescue of stalled ribosome"/>
    <property type="evidence" value="ECO:0007669"/>
    <property type="project" value="UniProtKB-UniRule"/>
</dbReference>
<comment type="caution">
    <text evidence="9">The sequence shown here is derived from an EMBL/GenBank/DDBJ whole genome shotgun (WGS) entry which is preliminary data.</text>
</comment>
<dbReference type="EMBL" id="LWCA01000054">
    <property type="protein sequence ID" value="OAF71406.1"/>
    <property type="molecule type" value="Genomic_DNA"/>
</dbReference>
<comment type="function">
    <text evidence="7">E3 ubiquitin-protein ligase. Component of the ribosome quality control complex (RQC), a ribosome-associated complex that mediates ubiquitination and extraction of incompletely synthesized nascent chains for proteasomal degradation.</text>
</comment>
<dbReference type="InterPro" id="IPR013083">
    <property type="entry name" value="Znf_RING/FYVE/PHD"/>
</dbReference>
<dbReference type="Proteomes" id="UP000078046">
    <property type="component" value="Unassembled WGS sequence"/>
</dbReference>
<dbReference type="GO" id="GO:0061630">
    <property type="term" value="F:ubiquitin protein ligase activity"/>
    <property type="evidence" value="ECO:0007669"/>
    <property type="project" value="UniProtKB-UniRule"/>
</dbReference>
<dbReference type="GO" id="GO:0005829">
    <property type="term" value="C:cytosol"/>
    <property type="evidence" value="ECO:0007669"/>
    <property type="project" value="UniProtKB-UniRule"/>
</dbReference>
<accession>A0A177BAX9</accession>
<keyword evidence="7" id="KW-0479">Metal-binding</keyword>